<dbReference type="PANTHER" id="PTHR43433:SF5">
    <property type="entry name" value="AB HYDROLASE-1 DOMAIN-CONTAINING PROTEIN"/>
    <property type="match status" value="1"/>
</dbReference>
<dbReference type="Proteomes" id="UP001438953">
    <property type="component" value="Unassembled WGS sequence"/>
</dbReference>
<dbReference type="SUPFAM" id="SSF53474">
    <property type="entry name" value="alpha/beta-Hydrolases"/>
    <property type="match status" value="1"/>
</dbReference>
<dbReference type="Gene3D" id="3.40.50.1820">
    <property type="entry name" value="alpha/beta hydrolase"/>
    <property type="match status" value="1"/>
</dbReference>
<dbReference type="Pfam" id="PF00561">
    <property type="entry name" value="Abhydrolase_1"/>
    <property type="match status" value="1"/>
</dbReference>
<dbReference type="EMBL" id="JAYWLC010000013">
    <property type="protein sequence ID" value="MER5172984.1"/>
    <property type="molecule type" value="Genomic_DNA"/>
</dbReference>
<dbReference type="InterPro" id="IPR050471">
    <property type="entry name" value="AB_hydrolase"/>
</dbReference>
<gene>
    <name evidence="2" type="ORF">VSX56_14490</name>
</gene>
<reference evidence="2 3" key="1">
    <citation type="submission" date="2024-06" db="EMBL/GenBank/DDBJ databases">
        <title>Thioclava kandeliae sp. nov. from a rhizosphere soil sample of Kandelia candel in a mangrove.</title>
        <authorList>
            <person name="Mu T."/>
        </authorList>
    </citation>
    <scope>NUCLEOTIDE SEQUENCE [LARGE SCALE GENOMIC DNA]</scope>
    <source>
        <strain evidence="2 3">CPCC 100088</strain>
    </source>
</reference>
<dbReference type="InterPro" id="IPR029058">
    <property type="entry name" value="AB_hydrolase_fold"/>
</dbReference>
<protein>
    <submittedName>
        <fullName evidence="2">Alpha/beta fold hydrolase</fullName>
    </submittedName>
</protein>
<keyword evidence="2" id="KW-0378">Hydrolase</keyword>
<feature type="domain" description="AB hydrolase-1" evidence="1">
    <location>
        <begin position="27"/>
        <end position="284"/>
    </location>
</feature>
<organism evidence="2 3">
    <name type="scientific">Thioclava kandeliae</name>
    <dbReference type="NCBI Taxonomy" id="3070818"/>
    <lineage>
        <taxon>Bacteria</taxon>
        <taxon>Pseudomonadati</taxon>
        <taxon>Pseudomonadota</taxon>
        <taxon>Alphaproteobacteria</taxon>
        <taxon>Rhodobacterales</taxon>
        <taxon>Paracoccaceae</taxon>
        <taxon>Thioclava</taxon>
    </lineage>
</organism>
<sequence length="308" mass="33178">MSEAADRFAQVNGVRLCYRMDGPADAPAIFLVTGLGMQLTEWPETLVAGLARNFRVIRPDNRDMGLSQRMGQPFAQVPEGFRWISRHAIAAPYHLSDMADDVLALADHLGIGRFACAGFSMGGMIAQHVAMRAPERVTALVSLSSADGEPVAEGTPENTVMIERFFLLPPDRAGQMQTYCESAEYYSGGTMLADDPRTRAGAKALLDRSDLGGGDGGGYLRQAMAITDSPDWVSGLGRLDLPALVVHGTTDPCLPLQLGQQAASRIPNAGLRIYEGLGHWISEEVVGDLCDWFEDTLCTTSAQAQDQC</sequence>
<proteinExistence type="predicted"/>
<name>A0ABV1SJA4_9RHOB</name>
<dbReference type="InterPro" id="IPR000073">
    <property type="entry name" value="AB_hydrolase_1"/>
</dbReference>
<dbReference type="PANTHER" id="PTHR43433">
    <property type="entry name" value="HYDROLASE, ALPHA/BETA FOLD FAMILY PROTEIN"/>
    <property type="match status" value="1"/>
</dbReference>
<keyword evidence="3" id="KW-1185">Reference proteome</keyword>
<accession>A0ABV1SJA4</accession>
<dbReference type="GO" id="GO:0016787">
    <property type="term" value="F:hydrolase activity"/>
    <property type="evidence" value="ECO:0007669"/>
    <property type="project" value="UniProtKB-KW"/>
</dbReference>
<evidence type="ECO:0000259" key="1">
    <source>
        <dbReference type="Pfam" id="PF00561"/>
    </source>
</evidence>
<evidence type="ECO:0000313" key="3">
    <source>
        <dbReference type="Proteomes" id="UP001438953"/>
    </source>
</evidence>
<evidence type="ECO:0000313" key="2">
    <source>
        <dbReference type="EMBL" id="MER5172984.1"/>
    </source>
</evidence>
<comment type="caution">
    <text evidence="2">The sequence shown here is derived from an EMBL/GenBank/DDBJ whole genome shotgun (WGS) entry which is preliminary data.</text>
</comment>
<dbReference type="RefSeq" id="WP_350938121.1">
    <property type="nucleotide sequence ID" value="NZ_JAYWLC010000013.1"/>
</dbReference>